<dbReference type="AlphaFoldDB" id="A0A6I8LSK5"/>
<dbReference type="EMBL" id="CABVGP010000002">
    <property type="protein sequence ID" value="VVJ20132.1"/>
    <property type="molecule type" value="Genomic_DNA"/>
</dbReference>
<accession>A0A6I8LSK5</accession>
<dbReference type="Proteomes" id="UP000399805">
    <property type="component" value="Unassembled WGS sequence"/>
</dbReference>
<gene>
    <name evidence="2" type="ORF">AA23TX_05153</name>
</gene>
<keyword evidence="3" id="KW-1185">Reference proteome</keyword>
<name>A0A6I8LSK5_9PSEU</name>
<reference evidence="2 3" key="1">
    <citation type="submission" date="2019-09" db="EMBL/GenBank/DDBJ databases">
        <authorList>
            <person name="Leyn A S."/>
        </authorList>
    </citation>
    <scope>NUCLEOTIDE SEQUENCE [LARGE SCALE GENOMIC DNA]</scope>
    <source>
        <strain evidence="2">AA231_1</strain>
    </source>
</reference>
<organism evidence="2 3">
    <name type="scientific">Amycolatopsis camponoti</name>
    <dbReference type="NCBI Taxonomy" id="2606593"/>
    <lineage>
        <taxon>Bacteria</taxon>
        <taxon>Bacillati</taxon>
        <taxon>Actinomycetota</taxon>
        <taxon>Actinomycetes</taxon>
        <taxon>Pseudonocardiales</taxon>
        <taxon>Pseudonocardiaceae</taxon>
        <taxon>Amycolatopsis</taxon>
    </lineage>
</organism>
<evidence type="ECO:0000256" key="1">
    <source>
        <dbReference type="SAM" id="MobiDB-lite"/>
    </source>
</evidence>
<sequence>MPEPCQGRAGAGEVVSPRAGTTPGLIMWSSKPMTCAKAVRHR</sequence>
<evidence type="ECO:0000313" key="3">
    <source>
        <dbReference type="Proteomes" id="UP000399805"/>
    </source>
</evidence>
<evidence type="ECO:0000313" key="2">
    <source>
        <dbReference type="EMBL" id="VVJ20132.1"/>
    </source>
</evidence>
<protein>
    <submittedName>
        <fullName evidence="2">Uncharacterized protein</fullName>
    </submittedName>
</protein>
<feature type="region of interest" description="Disordered" evidence="1">
    <location>
        <begin position="1"/>
        <end position="27"/>
    </location>
</feature>
<proteinExistence type="predicted"/>